<reference evidence="1" key="2">
    <citation type="submission" date="2022-06" db="UniProtKB">
        <authorList>
            <consortium name="EnsemblMetazoa"/>
        </authorList>
    </citation>
    <scope>IDENTIFICATION</scope>
    <source>
        <strain evidence="1">PS312</strain>
    </source>
</reference>
<name>A0A2A6CQ50_PRIPA</name>
<dbReference type="Proteomes" id="UP000005239">
    <property type="component" value="Unassembled WGS sequence"/>
</dbReference>
<organism evidence="1 2">
    <name type="scientific">Pristionchus pacificus</name>
    <name type="common">Parasitic nematode worm</name>
    <dbReference type="NCBI Taxonomy" id="54126"/>
    <lineage>
        <taxon>Eukaryota</taxon>
        <taxon>Metazoa</taxon>
        <taxon>Ecdysozoa</taxon>
        <taxon>Nematoda</taxon>
        <taxon>Chromadorea</taxon>
        <taxon>Rhabditida</taxon>
        <taxon>Rhabditina</taxon>
        <taxon>Diplogasteromorpha</taxon>
        <taxon>Diplogasteroidea</taxon>
        <taxon>Neodiplogasteridae</taxon>
        <taxon>Pristionchus</taxon>
    </lineage>
</organism>
<accession>A0A8R1YPT1</accession>
<gene>
    <name evidence="1" type="primary">WBGene00272566</name>
</gene>
<proteinExistence type="predicted"/>
<keyword evidence="2" id="KW-1185">Reference proteome</keyword>
<evidence type="ECO:0000313" key="1">
    <source>
        <dbReference type="EnsemblMetazoa" id="PPA34197.1"/>
    </source>
</evidence>
<evidence type="ECO:0000313" key="2">
    <source>
        <dbReference type="Proteomes" id="UP000005239"/>
    </source>
</evidence>
<sequence length="130" mass="13202">MVSTRIVVLLLAVAFVADAKIKRDAPPPPSPPSAAEADTNPADPMNNLLGATKQAVAMVIGTAADSVGSLLTQFQAFLINFGVKPQADGTPLGSFFGIAHAFLGNGINLMKDIKAANPVPAQSVAGGAQH</sequence>
<reference evidence="2" key="1">
    <citation type="journal article" date="2008" name="Nat. Genet.">
        <title>The Pristionchus pacificus genome provides a unique perspective on nematode lifestyle and parasitism.</title>
        <authorList>
            <person name="Dieterich C."/>
            <person name="Clifton S.W."/>
            <person name="Schuster L.N."/>
            <person name="Chinwalla A."/>
            <person name="Delehaunty K."/>
            <person name="Dinkelacker I."/>
            <person name="Fulton L."/>
            <person name="Fulton R."/>
            <person name="Godfrey J."/>
            <person name="Minx P."/>
            <person name="Mitreva M."/>
            <person name="Roeseler W."/>
            <person name="Tian H."/>
            <person name="Witte H."/>
            <person name="Yang S.P."/>
            <person name="Wilson R.K."/>
            <person name="Sommer R.J."/>
        </authorList>
    </citation>
    <scope>NUCLEOTIDE SEQUENCE [LARGE SCALE GENOMIC DNA]</scope>
    <source>
        <strain evidence="2">PS312</strain>
    </source>
</reference>
<accession>A0A2A6CQ50</accession>
<dbReference type="EnsemblMetazoa" id="PPA34197.1">
    <property type="protein sequence ID" value="PPA34197.1"/>
    <property type="gene ID" value="WBGene00272566"/>
</dbReference>
<dbReference type="AlphaFoldDB" id="A0A2A6CQ50"/>
<protein>
    <submittedName>
        <fullName evidence="1">Uncharacterized protein</fullName>
    </submittedName>
</protein>